<dbReference type="PANTHER" id="PTHR30203:SF33">
    <property type="entry name" value="BLR4455 PROTEIN"/>
    <property type="match status" value="1"/>
</dbReference>
<feature type="signal peptide" evidence="2">
    <location>
        <begin position="1"/>
        <end position="30"/>
    </location>
</feature>
<keyword evidence="2" id="KW-0472">Membrane</keyword>
<reference evidence="3 4" key="1">
    <citation type="submission" date="2021-07" db="EMBL/GenBank/DDBJ databases">
        <title>Paraburkholderia edwinii protects Aspergillus sp. from phenazines by acting as a toxin sponge.</title>
        <authorList>
            <person name="Dahlstrom K.M."/>
            <person name="Newman D.K."/>
        </authorList>
    </citation>
    <scope>NUCLEOTIDE SEQUENCE [LARGE SCALE GENOMIC DNA]</scope>
    <source>
        <strain evidence="3 4">Pe01</strain>
    </source>
</reference>
<organism evidence="3 4">
    <name type="scientific">Paraburkholderia edwinii</name>
    <dbReference type="NCBI Taxonomy" id="2861782"/>
    <lineage>
        <taxon>Bacteria</taxon>
        <taxon>Pseudomonadati</taxon>
        <taxon>Pseudomonadota</taxon>
        <taxon>Betaproteobacteria</taxon>
        <taxon>Burkholderiales</taxon>
        <taxon>Burkholderiaceae</taxon>
        <taxon>Paraburkholderia</taxon>
    </lineage>
</organism>
<dbReference type="InterPro" id="IPR003423">
    <property type="entry name" value="OMP_efflux"/>
</dbReference>
<feature type="chain" id="PRO_5044990015" evidence="2">
    <location>
        <begin position="31"/>
        <end position="501"/>
    </location>
</feature>
<gene>
    <name evidence="3" type="ORF">KZJ38_05685</name>
</gene>
<keyword evidence="2" id="KW-0732">Signal</keyword>
<dbReference type="NCBIfam" id="TIGR01845">
    <property type="entry name" value="outer_NodT"/>
    <property type="match status" value="1"/>
</dbReference>
<accession>A0ABX8ULD7</accession>
<dbReference type="Gene3D" id="2.20.200.10">
    <property type="entry name" value="Outer membrane efflux proteins (OEP)"/>
    <property type="match status" value="1"/>
</dbReference>
<keyword evidence="2" id="KW-0812">Transmembrane</keyword>
<keyword evidence="2" id="KW-1134">Transmembrane beta strand</keyword>
<evidence type="ECO:0000313" key="3">
    <source>
        <dbReference type="EMBL" id="QYD69838.1"/>
    </source>
</evidence>
<protein>
    <submittedName>
        <fullName evidence="3">Efflux transporter outer membrane subunit</fullName>
    </submittedName>
</protein>
<evidence type="ECO:0000256" key="2">
    <source>
        <dbReference type="RuleBase" id="RU362097"/>
    </source>
</evidence>
<dbReference type="InterPro" id="IPR010131">
    <property type="entry name" value="MdtP/NodT-like"/>
</dbReference>
<evidence type="ECO:0000256" key="1">
    <source>
        <dbReference type="ARBA" id="ARBA00007613"/>
    </source>
</evidence>
<dbReference type="EMBL" id="CP080095">
    <property type="protein sequence ID" value="QYD69838.1"/>
    <property type="molecule type" value="Genomic_DNA"/>
</dbReference>
<keyword evidence="2" id="KW-0564">Palmitate</keyword>
<dbReference type="SUPFAM" id="SSF56954">
    <property type="entry name" value="Outer membrane efflux proteins (OEP)"/>
    <property type="match status" value="1"/>
</dbReference>
<name>A0ABX8ULD7_9BURK</name>
<dbReference type="RefSeq" id="WP_219799175.1">
    <property type="nucleotide sequence ID" value="NZ_CP080095.1"/>
</dbReference>
<evidence type="ECO:0000313" key="4">
    <source>
        <dbReference type="Proteomes" id="UP000826462"/>
    </source>
</evidence>
<keyword evidence="2" id="KW-0449">Lipoprotein</keyword>
<dbReference type="Pfam" id="PF02321">
    <property type="entry name" value="OEP"/>
    <property type="match status" value="2"/>
</dbReference>
<dbReference type="Proteomes" id="UP000826462">
    <property type="component" value="Chromosome 1"/>
</dbReference>
<comment type="similarity">
    <text evidence="1 2">Belongs to the outer membrane factor (OMF) (TC 1.B.17) family.</text>
</comment>
<sequence length="501" mass="53014">MANMVKAVAVLRTAPLAAAAALLVAGCSLAPDYKVPPSPVAAQYRTTGPWVSAKPGDQLNRDGWWSMYDDAQLGDLEKQLLEHNTDLEAAYAHYQQAQAFVTEVSADLYPSVTLNPSLFRQRQSATRPLRTGGPDYYNAITLGGAVNYDVDLWGRVRDSVQAGKDEALATQADLASVQLSLQVQLADSYVQLRGLDQQTALLRQTVVAFTKALQLTQALHGGGIVAGLDVERAKTQLSSAQSQLSQTLAQRALLEHAIAVLVGASASEFTLPESTANLPLPAIPVGVPSVLLQRRPDIAAAERRVAEANAKIGVARAAYFPSLTLTAQGGLQSSAYASFFSAPNFFWAVGPQLAQYIFDGGFRRGQLEAAKAATSEAGARYRGVVLTAFQQVEDNLSLLADLGTALQQQKDAAAAAERALSLALTQYKQGAVGYLDVVTAQTAALDAEVSAIQIQTRQLSANVQLIRAVGGGWSTDQLQQAAMAPALVAEADEKAPQNAGK</sequence>
<keyword evidence="4" id="KW-1185">Reference proteome</keyword>
<comment type="subcellular location">
    <subcellularLocation>
        <location evidence="2">Cell membrane</location>
        <topology evidence="2">Lipid-anchor</topology>
    </subcellularLocation>
</comment>
<dbReference type="PROSITE" id="PS51257">
    <property type="entry name" value="PROKAR_LIPOPROTEIN"/>
    <property type="match status" value="1"/>
</dbReference>
<dbReference type="PANTHER" id="PTHR30203">
    <property type="entry name" value="OUTER MEMBRANE CATION EFFLUX PROTEIN"/>
    <property type="match status" value="1"/>
</dbReference>
<proteinExistence type="inferred from homology"/>
<dbReference type="Gene3D" id="1.20.1600.10">
    <property type="entry name" value="Outer membrane efflux proteins (OEP)"/>
    <property type="match status" value="1"/>
</dbReference>